<feature type="compositionally biased region" description="Low complexity" evidence="3">
    <location>
        <begin position="187"/>
        <end position="201"/>
    </location>
</feature>
<dbReference type="GeneID" id="24095633"/>
<dbReference type="Proteomes" id="UP000006352">
    <property type="component" value="Unassembled WGS sequence"/>
</dbReference>
<evidence type="ECO:0000256" key="2">
    <source>
        <dbReference type="ARBA" id="ARBA00019138"/>
    </source>
</evidence>
<dbReference type="EMBL" id="HE797001">
    <property type="protein sequence ID" value="CCM00722.1"/>
    <property type="molecule type" value="Genomic_DNA"/>
</dbReference>
<proteinExistence type="inferred from homology"/>
<dbReference type="OrthoDB" id="445677at2759"/>
<feature type="region of interest" description="Disordered" evidence="3">
    <location>
        <begin position="42"/>
        <end position="92"/>
    </location>
</feature>
<evidence type="ECO:0000313" key="6">
    <source>
        <dbReference type="Proteomes" id="UP000006352"/>
    </source>
</evidence>
<dbReference type="GO" id="GO:0000812">
    <property type="term" value="C:Swr1 complex"/>
    <property type="evidence" value="ECO:0007669"/>
    <property type="project" value="TreeGrafter"/>
</dbReference>
<dbReference type="Pfam" id="PF07572">
    <property type="entry name" value="BCNT"/>
    <property type="match status" value="1"/>
</dbReference>
<evidence type="ECO:0000313" key="5">
    <source>
        <dbReference type="EMBL" id="CCM00722.1"/>
    </source>
</evidence>
<evidence type="ECO:0000256" key="3">
    <source>
        <dbReference type="SAM" id="MobiDB-lite"/>
    </source>
</evidence>
<name>J4HVG2_9APHY</name>
<dbReference type="PANTHER" id="PTHR48407">
    <property type="entry name" value="CRANIOFACIAL DEVELOPMENT PROTEIN 1"/>
    <property type="match status" value="1"/>
</dbReference>
<protein>
    <recommendedName>
        <fullName evidence="2">SWR1-complex protein 5</fullName>
    </recommendedName>
</protein>
<feature type="compositionally biased region" description="Basic and acidic residues" evidence="3">
    <location>
        <begin position="58"/>
        <end position="75"/>
    </location>
</feature>
<comment type="similarity">
    <text evidence="1">Belongs to the SWC5 family.</text>
</comment>
<accession>J4HVG2</accession>
<dbReference type="PANTHER" id="PTHR48407:SF1">
    <property type="entry name" value="CRANIOFACIAL DEVELOPMENT PROTEIN 1"/>
    <property type="match status" value="1"/>
</dbReference>
<dbReference type="RefSeq" id="XP_012180005.1">
    <property type="nucleotide sequence ID" value="XM_012324615.1"/>
</dbReference>
<organism evidence="5 6">
    <name type="scientific">Fibroporia radiculosa</name>
    <dbReference type="NCBI Taxonomy" id="599839"/>
    <lineage>
        <taxon>Eukaryota</taxon>
        <taxon>Fungi</taxon>
        <taxon>Dikarya</taxon>
        <taxon>Basidiomycota</taxon>
        <taxon>Agaricomycotina</taxon>
        <taxon>Agaricomycetes</taxon>
        <taxon>Polyporales</taxon>
        <taxon>Fibroporiaceae</taxon>
        <taxon>Fibroporia</taxon>
    </lineage>
</organism>
<dbReference type="STRING" id="599839.J4HVG2"/>
<sequence length="292" mass="32407">MVIYGAWNTTLNTYLELEYTLSTPDFDSTPTHFIQPITSLRRSMRSASDSENDSDYVPPHHPDDRHSSGDDEPSAKRIRTTSPSRAEIDPETAEKMRDALWVEFQASVTSPQPKQELSSRRMVKIKKTFRFAGENVVEVREVPEDSDDAKKWPLWQSPEATTMGAVPVTIATETSAESILESTGDPAATTSATLASISKTSKPATKRPGPRRPKTALAPLPNAPKAKKLSTLDKSAMDWRAHVQTEEQSGVKDELAANRRGGGYLEKVEFLQRVDERKADVLDAGKTKRRRG</sequence>
<dbReference type="HOGENOM" id="CLU_083063_0_0_1"/>
<dbReference type="InterPro" id="IPR027124">
    <property type="entry name" value="Swc5/CFDP1/2"/>
</dbReference>
<gene>
    <name evidence="5" type="ORF">FIBRA_02762</name>
</gene>
<feature type="region of interest" description="Disordered" evidence="3">
    <location>
        <begin position="176"/>
        <end position="228"/>
    </location>
</feature>
<reference evidence="5 6" key="1">
    <citation type="journal article" date="2012" name="Appl. Environ. Microbiol.">
        <title>Short-read sequencing for genomic analysis of the brown rot fungus Fibroporia radiculosa.</title>
        <authorList>
            <person name="Tang J.D."/>
            <person name="Perkins A.D."/>
            <person name="Sonstegard T.S."/>
            <person name="Schroeder S.G."/>
            <person name="Burgess S.C."/>
            <person name="Diehl S.V."/>
        </authorList>
    </citation>
    <scope>NUCLEOTIDE SEQUENCE [LARGE SCALE GENOMIC DNA]</scope>
    <source>
        <strain evidence="5 6">TFFH 294</strain>
    </source>
</reference>
<dbReference type="AlphaFoldDB" id="J4HVG2"/>
<evidence type="ECO:0000259" key="4">
    <source>
        <dbReference type="PROSITE" id="PS51279"/>
    </source>
</evidence>
<dbReference type="InterPro" id="IPR011421">
    <property type="entry name" value="BCNT-C"/>
</dbReference>
<dbReference type="PROSITE" id="PS51279">
    <property type="entry name" value="BCNT_C"/>
    <property type="match status" value="1"/>
</dbReference>
<feature type="compositionally biased region" description="Low complexity" evidence="3">
    <location>
        <begin position="215"/>
        <end position="224"/>
    </location>
</feature>
<feature type="domain" description="BCNT-C" evidence="4">
    <location>
        <begin position="211"/>
        <end position="292"/>
    </location>
</feature>
<feature type="compositionally biased region" description="Basic residues" evidence="3">
    <location>
        <begin position="204"/>
        <end position="214"/>
    </location>
</feature>
<evidence type="ECO:0000256" key="1">
    <source>
        <dbReference type="ARBA" id="ARBA00010465"/>
    </source>
</evidence>
<dbReference type="InParanoid" id="J4HVG2"/>
<keyword evidence="6" id="KW-1185">Reference proteome</keyword>